<dbReference type="RefSeq" id="WP_183444083.1">
    <property type="nucleotide sequence ID" value="NZ_JACHXD010000031.1"/>
</dbReference>
<reference evidence="2 3" key="1">
    <citation type="submission" date="2020-08" db="EMBL/GenBank/DDBJ databases">
        <title>Genomic Encyclopedia of Type Strains, Phase III (KMG-III): the genomes of soil and plant-associated and newly described type strains.</title>
        <authorList>
            <person name="Whitman W."/>
        </authorList>
    </citation>
    <scope>NUCLEOTIDE SEQUENCE [LARGE SCALE GENOMIC DNA]</scope>
    <source>
        <strain evidence="2 3">CECT 8897</strain>
    </source>
</reference>
<protein>
    <submittedName>
        <fullName evidence="2">Uncharacterized protein</fullName>
    </submittedName>
</protein>
<proteinExistence type="predicted"/>
<dbReference type="Proteomes" id="UP000541535">
    <property type="component" value="Unassembled WGS sequence"/>
</dbReference>
<evidence type="ECO:0000313" key="2">
    <source>
        <dbReference type="EMBL" id="MBB3122426.1"/>
    </source>
</evidence>
<evidence type="ECO:0000313" key="3">
    <source>
        <dbReference type="Proteomes" id="UP000541535"/>
    </source>
</evidence>
<comment type="caution">
    <text evidence="2">The sequence shown here is derived from an EMBL/GenBank/DDBJ whole genome shotgun (WGS) entry which is preliminary data.</text>
</comment>
<feature type="transmembrane region" description="Helical" evidence="1">
    <location>
        <begin position="160"/>
        <end position="180"/>
    </location>
</feature>
<feature type="transmembrane region" description="Helical" evidence="1">
    <location>
        <begin position="211"/>
        <end position="233"/>
    </location>
</feature>
<keyword evidence="1" id="KW-0812">Transmembrane</keyword>
<keyword evidence="1" id="KW-0472">Membrane</keyword>
<dbReference type="EMBL" id="JACHXD010000031">
    <property type="protein sequence ID" value="MBB3122426.1"/>
    <property type="molecule type" value="Genomic_DNA"/>
</dbReference>
<keyword evidence="1" id="KW-1133">Transmembrane helix</keyword>
<gene>
    <name evidence="2" type="ORF">FHS03_005527</name>
</gene>
<organism evidence="2 3">
    <name type="scientific">Pseudoduganella violacea</name>
    <dbReference type="NCBI Taxonomy" id="1715466"/>
    <lineage>
        <taxon>Bacteria</taxon>
        <taxon>Pseudomonadati</taxon>
        <taxon>Pseudomonadota</taxon>
        <taxon>Betaproteobacteria</taxon>
        <taxon>Burkholderiales</taxon>
        <taxon>Oxalobacteraceae</taxon>
        <taxon>Telluria group</taxon>
        <taxon>Pseudoduganella</taxon>
    </lineage>
</organism>
<accession>A0A7W5BGE5</accession>
<dbReference type="AlphaFoldDB" id="A0A7W5BGE5"/>
<name>A0A7W5BGE5_9BURK</name>
<evidence type="ECO:0000256" key="1">
    <source>
        <dbReference type="SAM" id="Phobius"/>
    </source>
</evidence>
<sequence>MLGTENPSRRAALRDDKPNCVINSTERKRYLEPDTKISDFRNNNVKFVNLTRDHFTLLQDLKETNFLGAGWAKSRDAKYGDHYAHFLSQDGEDHAVIVTVLKKSDGVLTQWTHADFDQARESMRLMARNDLQDDVPTNLVYVITTASGSQSNSLSFDTGLMGGLAGALGAVILMTMAKIIKEAMNVAEALEASAYESFEETSVLALVEVTAAQAMTMGFCVLAIAGLLLLYFLQKQIALNFTIGNFSKKRIEIKDHYVYNVDAQLPEQQPYLAPPHTKVVNGMPFMEYDGIGVTVHNSSEYKGIGVAFVLYDKVANDFCSVVMRIDYIGKKVINMLPGGPSSAAEAFEFMPDGGMRESIRWNDLTVSLTVSEKENSLCSGTFTIEDSSSVS</sequence>
<keyword evidence="3" id="KW-1185">Reference proteome</keyword>